<gene>
    <name evidence="9" type="ORF">NEUTE1DRAFT_149218</name>
</gene>
<dbReference type="InterPro" id="IPR019775">
    <property type="entry name" value="WD40_repeat_CS"/>
</dbReference>
<dbReference type="OrthoDB" id="5594999at2759"/>
<evidence type="ECO:0000313" key="10">
    <source>
        <dbReference type="Proteomes" id="UP000008065"/>
    </source>
</evidence>
<dbReference type="InterPro" id="IPR001680">
    <property type="entry name" value="WD40_rpt"/>
</dbReference>
<comment type="similarity">
    <text evidence="6">Belongs to the WD repeat WDR6 family.</text>
</comment>
<keyword evidence="2" id="KW-0963">Cytoplasm</keyword>
<dbReference type="VEuPathDB" id="FungiDB:NEUTE1DRAFT_149218"/>
<dbReference type="InterPro" id="IPR015943">
    <property type="entry name" value="WD40/YVTN_repeat-like_dom_sf"/>
</dbReference>
<comment type="subcellular location">
    <subcellularLocation>
        <location evidence="1">Cytoplasm</location>
    </subcellularLocation>
</comment>
<evidence type="ECO:0000256" key="4">
    <source>
        <dbReference type="ARBA" id="ARBA00022694"/>
    </source>
</evidence>
<proteinExistence type="inferred from homology"/>
<dbReference type="Gene3D" id="2.130.10.10">
    <property type="entry name" value="YVTN repeat-like/Quinoprotein amine dehydrogenase"/>
    <property type="match status" value="3"/>
</dbReference>
<protein>
    <recommendedName>
        <fullName evidence="11">WD40 repeat-like protein</fullName>
    </recommendedName>
</protein>
<dbReference type="PROSITE" id="PS50294">
    <property type="entry name" value="WD_REPEATS_REGION"/>
    <property type="match status" value="1"/>
</dbReference>
<dbReference type="Proteomes" id="UP000008065">
    <property type="component" value="Unassembled WGS sequence"/>
</dbReference>
<evidence type="ECO:0008006" key="11">
    <source>
        <dbReference type="Google" id="ProtNLM"/>
    </source>
</evidence>
<dbReference type="GO" id="GO:0005737">
    <property type="term" value="C:cytoplasm"/>
    <property type="evidence" value="ECO:0007669"/>
    <property type="project" value="UniProtKB-SubCell"/>
</dbReference>
<evidence type="ECO:0000256" key="8">
    <source>
        <dbReference type="SAM" id="MobiDB-lite"/>
    </source>
</evidence>
<name>F8MYP1_NEUT8</name>
<dbReference type="SUPFAM" id="SSF50978">
    <property type="entry name" value="WD40 repeat-like"/>
    <property type="match status" value="3"/>
</dbReference>
<dbReference type="Pfam" id="PF00400">
    <property type="entry name" value="WD40"/>
    <property type="match status" value="1"/>
</dbReference>
<evidence type="ECO:0000256" key="1">
    <source>
        <dbReference type="ARBA" id="ARBA00004496"/>
    </source>
</evidence>
<evidence type="ECO:0000256" key="6">
    <source>
        <dbReference type="ARBA" id="ARBA00038255"/>
    </source>
</evidence>
<dbReference type="EMBL" id="GL891382">
    <property type="protein sequence ID" value="EGO51438.1"/>
    <property type="molecule type" value="Genomic_DNA"/>
</dbReference>
<keyword evidence="10" id="KW-1185">Reference proteome</keyword>
<reference evidence="10" key="1">
    <citation type="journal article" date="2011" name="Genetics">
        <title>Massive changes in genome architecture accompany the transition to self-fertility in the filamentous fungus Neurospora tetrasperma.</title>
        <authorList>
            <person name="Ellison C.E."/>
            <person name="Stajich J.E."/>
            <person name="Jacobson D.J."/>
            <person name="Natvig D.O."/>
            <person name="Lapidus A."/>
            <person name="Foster B."/>
            <person name="Aerts A."/>
            <person name="Riley R."/>
            <person name="Lindquist E.A."/>
            <person name="Grigoriev I.V."/>
            <person name="Taylor J.W."/>
        </authorList>
    </citation>
    <scope>NUCLEOTIDE SEQUENCE [LARGE SCALE GENOMIC DNA]</scope>
    <source>
        <strain evidence="10">FGSC 2508 / P0657</strain>
    </source>
</reference>
<evidence type="ECO:0000256" key="3">
    <source>
        <dbReference type="ARBA" id="ARBA00022574"/>
    </source>
</evidence>
<evidence type="ECO:0000256" key="2">
    <source>
        <dbReference type="ARBA" id="ARBA00022490"/>
    </source>
</evidence>
<dbReference type="SMART" id="SM00320">
    <property type="entry name" value="WD40"/>
    <property type="match status" value="9"/>
</dbReference>
<keyword evidence="4" id="KW-0819">tRNA processing</keyword>
<organism evidence="9 10">
    <name type="scientific">Neurospora tetrasperma (strain FGSC 2508 / ATCC MYA-4615 / P0657)</name>
    <dbReference type="NCBI Taxonomy" id="510951"/>
    <lineage>
        <taxon>Eukaryota</taxon>
        <taxon>Fungi</taxon>
        <taxon>Dikarya</taxon>
        <taxon>Ascomycota</taxon>
        <taxon>Pezizomycotina</taxon>
        <taxon>Sordariomycetes</taxon>
        <taxon>Sordariomycetidae</taxon>
        <taxon>Sordariales</taxon>
        <taxon>Sordariaceae</taxon>
        <taxon>Neurospora</taxon>
    </lineage>
</organism>
<sequence>MTQNASLTHTRLPTKLRHNFVLNPITALAFYQSPNSRIFLLAAEDTYLKIYDVATSRLVSQIKVFYSQPIHGLYVSPSPSPSTTPKPAGTTTGQDEDDVEDEDEEPRVLIWGANSVAVISQGTVDQLVKGHGGSGVELREEKAGDWIYDGILFPAERKRGAEGKEGGKRRVQGALVTAHNEVVPLLIGGDGEVTFGPLTSPSRPILYSANLCLLDDETVLVAGGTVFGEIVVWKYFLDGSGEGRGKKFEVLYVFTGHEGSIFGVSISPEISLSNGGQKIRLLASCSDDRTVRIWDITNSPTRGTSILTDGSGENDHSKRCTLAEARETGFGGSNNSEVKVENQNDKARCLAVAMGHVSRIWQVRFTGRTQHGDGSPIEIHSFGEDATRQRWELTLDQAKWKEALERGYSGEQDIAGSFGMLKNCGIVSCHNGKNMWSTAVSGGDGLPTLIATGGADGKITMAGDQAVGNGEQAYRDIDVTLTVEDVMRVAEGVEEDSTAPVEGQKKNTVKNGFQRYAFLSENTLLATTSSGRLLHGTIGEGLTWKNVHLSETVLADLKSYYVVKSPVQGTAILGSSSGKVYLFLEDGHQVKELHTFPGKISDILLIEGAQETLHKDQPGAWTVIITVLGLDHALLMTFDPSTSSVTVDPRKIYLSSDDVSPFIATAAAFCGSKLILGSRVGAVAVYKSTPDAYTLDYSRKDARTKDAVTCIVPLPGSSTSFLTGCRDGRYRIYTLTSTSESATLHLQHEISPPLGMIEGAHFTPSSSGLDLIIHGFRGKNFVVWSESTRQELTTVECGGGHRAFDVVFPSSSSSSSSSGGSPGPLRFIFTKASALRFYSQSSPPLRTLKEGGHGRELRAVAASVSSSSGEVGRYVATAAEDTTIRLWQYRDSSAPAGKEKTERGFKPLAILEKHSAGIQAMKWFGESHLLSSAGNEEFFVWRITRLESEYETLAVVCESKYPDRSADGDLRIVDFDVQRYGSQGEEKMLISLALSNSTLKSYLYSTETQQWKLLAQGRYTGACLTQIRHLRVADAGKDIQVLTASTDGHVAVWSTTLGSATETETEKAEYQMVTLAKVHQSSIKGLDLSSSSSGQSWLVITGGDDNAVHFTNLQYSADDKTYKVLSRSRVKDAHAAGVTGICTVREEEGEAVEVASVSNDQRVKLWRAVWQEGSEQPVKVTLLDNQYSSVADAGDVEVIKEGRVMVGGVGMEVWDFGG</sequence>
<dbReference type="KEGG" id="nte:NEUTE1DRAFT149218"/>
<evidence type="ECO:0000256" key="5">
    <source>
        <dbReference type="ARBA" id="ARBA00022737"/>
    </source>
</evidence>
<feature type="repeat" description="WD" evidence="7">
    <location>
        <begin position="254"/>
        <end position="304"/>
    </location>
</feature>
<evidence type="ECO:0000313" key="9">
    <source>
        <dbReference type="EMBL" id="EGO51438.1"/>
    </source>
</evidence>
<dbReference type="GeneID" id="20827079"/>
<dbReference type="PANTHER" id="PTHR14344:SF3">
    <property type="entry name" value="WD REPEAT-CONTAINING PROTEIN 6"/>
    <property type="match status" value="1"/>
</dbReference>
<feature type="compositionally biased region" description="Acidic residues" evidence="8">
    <location>
        <begin position="94"/>
        <end position="104"/>
    </location>
</feature>
<dbReference type="PANTHER" id="PTHR14344">
    <property type="entry name" value="WD REPEAT PROTEIN"/>
    <property type="match status" value="1"/>
</dbReference>
<dbReference type="InterPro" id="IPR036322">
    <property type="entry name" value="WD40_repeat_dom_sf"/>
</dbReference>
<accession>F8MYP1</accession>
<dbReference type="PROSITE" id="PS00678">
    <property type="entry name" value="WD_REPEATS_1"/>
    <property type="match status" value="1"/>
</dbReference>
<dbReference type="RefSeq" id="XP_009855076.1">
    <property type="nucleotide sequence ID" value="XM_009856774.1"/>
</dbReference>
<dbReference type="PROSITE" id="PS50082">
    <property type="entry name" value="WD_REPEATS_2"/>
    <property type="match status" value="1"/>
</dbReference>
<keyword evidence="5" id="KW-0677">Repeat</keyword>
<dbReference type="AlphaFoldDB" id="F8MYP1"/>
<dbReference type="GO" id="GO:0030488">
    <property type="term" value="P:tRNA methylation"/>
    <property type="evidence" value="ECO:0007669"/>
    <property type="project" value="TreeGrafter"/>
</dbReference>
<dbReference type="HOGENOM" id="CLU_002615_1_1_1"/>
<dbReference type="InterPro" id="IPR051973">
    <property type="entry name" value="tRNA_Anticodon_Mtase-Reg"/>
</dbReference>
<feature type="region of interest" description="Disordered" evidence="8">
    <location>
        <begin position="75"/>
        <end position="104"/>
    </location>
</feature>
<evidence type="ECO:0000256" key="7">
    <source>
        <dbReference type="PROSITE-ProRule" id="PRU00221"/>
    </source>
</evidence>
<dbReference type="SUPFAM" id="SSF75011">
    <property type="entry name" value="3-carboxy-cis,cis-mucoante lactonizing enzyme"/>
    <property type="match status" value="1"/>
</dbReference>
<keyword evidence="3 7" id="KW-0853">WD repeat</keyword>